<dbReference type="AlphaFoldDB" id="A0A9D2L464"/>
<dbReference type="PANTHER" id="PTHR13966">
    <property type="entry name" value="ENDONUCLEASE RELATED"/>
    <property type="match status" value="1"/>
</dbReference>
<dbReference type="PROSITE" id="PS50022">
    <property type="entry name" value="FA58C_3"/>
    <property type="match status" value="1"/>
</dbReference>
<dbReference type="SMART" id="SM00477">
    <property type="entry name" value="NUC"/>
    <property type="match status" value="1"/>
</dbReference>
<feature type="binding site" evidence="2">
    <location>
        <position position="255"/>
    </location>
    <ligand>
        <name>Mg(2+)</name>
        <dbReference type="ChEBI" id="CHEBI:18420"/>
        <note>catalytic</note>
    </ligand>
</feature>
<dbReference type="EMBL" id="DWYR01000013">
    <property type="protein sequence ID" value="HJA98935.1"/>
    <property type="molecule type" value="Genomic_DNA"/>
</dbReference>
<dbReference type="GO" id="GO:0016787">
    <property type="term" value="F:hydrolase activity"/>
    <property type="evidence" value="ECO:0007669"/>
    <property type="project" value="InterPro"/>
</dbReference>
<dbReference type="GO" id="GO:0003676">
    <property type="term" value="F:nucleic acid binding"/>
    <property type="evidence" value="ECO:0007669"/>
    <property type="project" value="InterPro"/>
</dbReference>
<sequence length="402" mass="45598">MRVWFDQDPYFVVNEISLTPDQTNLTLSMGSSFTSSDCRIMLSSDGVSWKEISYQGATTYNYWEYISVDFTLAAPVDKLYIRLAPHGSQSYGINFDDLMLSTGPGGQVVSLETVVRDYRWAELPLEAYSTGDYVVNTHWATTVVSGQHVRNFTYCYDTRRHCPLWIAHPQHACYEEGSGRTNVWAKDPYMTDWQQAIMYPIAGIEYVSLYSPDLDVQWGRGHMLMSNYRGGAGSELNAQTFYSSNVSPQAGAAFNKLWNDAEIWIQDYYVCADTLYCVSGAYFENENTVAKDATYTYQGVRYYIEEYSKDCIVPTHYYKLILRTRDGNTGKAIQECDASELISVGFWFSHSEVDPVSNSTSPTLGPAYMKSVKEIEALTGFTFFPDVPESVKEQCNPSDWGY</sequence>
<dbReference type="InterPro" id="IPR040255">
    <property type="entry name" value="Non-specific_endonuclease"/>
</dbReference>
<dbReference type="InterPro" id="IPR020821">
    <property type="entry name" value="ENPP1-3/EXOG-like_nuc-like"/>
</dbReference>
<evidence type="ECO:0000313" key="4">
    <source>
        <dbReference type="EMBL" id="HJA98935.1"/>
    </source>
</evidence>
<dbReference type="SMART" id="SM00892">
    <property type="entry name" value="Endonuclease_NS"/>
    <property type="match status" value="1"/>
</dbReference>
<comment type="caution">
    <text evidence="4">The sequence shown here is derived from an EMBL/GenBank/DDBJ whole genome shotgun (WGS) entry which is preliminary data.</text>
</comment>
<evidence type="ECO:0000259" key="3">
    <source>
        <dbReference type="PROSITE" id="PS50022"/>
    </source>
</evidence>
<keyword evidence="4" id="KW-0378">Hydrolase</keyword>
<keyword evidence="2" id="KW-0479">Metal-binding</keyword>
<dbReference type="InterPro" id="IPR001604">
    <property type="entry name" value="Endo_G_ENPP1-like_dom"/>
</dbReference>
<organism evidence="4 5">
    <name type="scientific">Candidatus Alistipes avicola</name>
    <dbReference type="NCBI Taxonomy" id="2838432"/>
    <lineage>
        <taxon>Bacteria</taxon>
        <taxon>Pseudomonadati</taxon>
        <taxon>Bacteroidota</taxon>
        <taxon>Bacteroidia</taxon>
        <taxon>Bacteroidales</taxon>
        <taxon>Rikenellaceae</taxon>
        <taxon>Alistipes</taxon>
    </lineage>
</organism>
<dbReference type="Gene3D" id="3.40.570.10">
    <property type="entry name" value="Extracellular Endonuclease, subunit A"/>
    <property type="match status" value="1"/>
</dbReference>
<dbReference type="SUPFAM" id="SSF54060">
    <property type="entry name" value="His-Me finger endonucleases"/>
    <property type="match status" value="1"/>
</dbReference>
<evidence type="ECO:0000256" key="1">
    <source>
        <dbReference type="PIRSR" id="PIRSR640255-1"/>
    </source>
</evidence>
<dbReference type="GO" id="GO:0046872">
    <property type="term" value="F:metal ion binding"/>
    <property type="evidence" value="ECO:0007669"/>
    <property type="project" value="UniProtKB-KW"/>
</dbReference>
<dbReference type="InterPro" id="IPR044929">
    <property type="entry name" value="DNA/RNA_non-sp_Endonuclease_sf"/>
</dbReference>
<dbReference type="InterPro" id="IPR000421">
    <property type="entry name" value="FA58C"/>
</dbReference>
<proteinExistence type="predicted"/>
<dbReference type="GO" id="GO:0004519">
    <property type="term" value="F:endonuclease activity"/>
    <property type="evidence" value="ECO:0007669"/>
    <property type="project" value="UniProtKB-KW"/>
</dbReference>
<dbReference type="Proteomes" id="UP000824259">
    <property type="component" value="Unassembled WGS sequence"/>
</dbReference>
<gene>
    <name evidence="4" type="ORF">H9779_04985</name>
</gene>
<accession>A0A9D2L464</accession>
<dbReference type="PANTHER" id="PTHR13966:SF5">
    <property type="entry name" value="ENDONUCLEASE G, MITOCHONDRIAL"/>
    <property type="match status" value="1"/>
</dbReference>
<keyword evidence="4" id="KW-0255">Endonuclease</keyword>
<reference evidence="4" key="2">
    <citation type="submission" date="2021-04" db="EMBL/GenBank/DDBJ databases">
        <authorList>
            <person name="Gilroy R."/>
        </authorList>
    </citation>
    <scope>NUCLEOTIDE SEQUENCE</scope>
    <source>
        <strain evidence="4">CHK169-11906</strain>
    </source>
</reference>
<dbReference type="InterPro" id="IPR044925">
    <property type="entry name" value="His-Me_finger_sf"/>
</dbReference>
<evidence type="ECO:0000313" key="5">
    <source>
        <dbReference type="Proteomes" id="UP000824259"/>
    </source>
</evidence>
<evidence type="ECO:0000256" key="2">
    <source>
        <dbReference type="PIRSR" id="PIRSR640255-2"/>
    </source>
</evidence>
<reference evidence="4" key="1">
    <citation type="journal article" date="2021" name="PeerJ">
        <title>Extensive microbial diversity within the chicken gut microbiome revealed by metagenomics and culture.</title>
        <authorList>
            <person name="Gilroy R."/>
            <person name="Ravi A."/>
            <person name="Getino M."/>
            <person name="Pursley I."/>
            <person name="Horton D.L."/>
            <person name="Alikhan N.F."/>
            <person name="Baker D."/>
            <person name="Gharbi K."/>
            <person name="Hall N."/>
            <person name="Watson M."/>
            <person name="Adriaenssens E.M."/>
            <person name="Foster-Nyarko E."/>
            <person name="Jarju S."/>
            <person name="Secka A."/>
            <person name="Antonio M."/>
            <person name="Oren A."/>
            <person name="Chaudhuri R.R."/>
            <person name="La Ragione R."/>
            <person name="Hildebrand F."/>
            <person name="Pallen M.J."/>
        </authorList>
    </citation>
    <scope>NUCLEOTIDE SEQUENCE</scope>
    <source>
        <strain evidence="4">CHK169-11906</strain>
    </source>
</reference>
<feature type="domain" description="F5/8 type C" evidence="3">
    <location>
        <begin position="1"/>
        <end position="102"/>
    </location>
</feature>
<keyword evidence="4" id="KW-0540">Nuclease</keyword>
<feature type="active site" description="Proton acceptor" evidence="1">
    <location>
        <position position="222"/>
    </location>
</feature>
<name>A0A9D2L464_9BACT</name>
<dbReference type="Pfam" id="PF01223">
    <property type="entry name" value="Endonuclease_NS"/>
    <property type="match status" value="1"/>
</dbReference>
<protein>
    <submittedName>
        <fullName evidence="4">DNA/RNA non-specific endonuclease</fullName>
    </submittedName>
</protein>